<proteinExistence type="predicted"/>
<accession>F5S735</accession>
<dbReference type="HOGENOM" id="CLU_3118762_0_0_4"/>
<reference evidence="2 3" key="1">
    <citation type="submission" date="2011-04" db="EMBL/GenBank/DDBJ databases">
        <authorList>
            <person name="Muzny D."/>
            <person name="Qin X."/>
            <person name="Deng J."/>
            <person name="Jiang H."/>
            <person name="Liu Y."/>
            <person name="Qu J."/>
            <person name="Song X.-Z."/>
            <person name="Zhang L."/>
            <person name="Thornton R."/>
            <person name="Coyle M."/>
            <person name="Francisco L."/>
            <person name="Jackson L."/>
            <person name="Javaid M."/>
            <person name="Korchina V."/>
            <person name="Kovar C."/>
            <person name="Mata R."/>
            <person name="Mathew T."/>
            <person name="Ngo R."/>
            <person name="Nguyen L."/>
            <person name="Nguyen N."/>
            <person name="Okwuonu G."/>
            <person name="Ongeri F."/>
            <person name="Pham C."/>
            <person name="Simmons D."/>
            <person name="Wilczek-Boney K."/>
            <person name="Hale W."/>
            <person name="Jakkamsetti A."/>
            <person name="Pham P."/>
            <person name="Ruth R."/>
            <person name="San Lucas F."/>
            <person name="Warren J."/>
            <person name="Zhang J."/>
            <person name="Zhao Z."/>
            <person name="Zhou C."/>
            <person name="Zhu D."/>
            <person name="Lee S."/>
            <person name="Bess C."/>
            <person name="Blankenburg K."/>
            <person name="Forbes L."/>
            <person name="Fu Q."/>
            <person name="Gubbala S."/>
            <person name="Hirani K."/>
            <person name="Jayaseelan J.C."/>
            <person name="Lara F."/>
            <person name="Munidasa M."/>
            <person name="Palculict T."/>
            <person name="Patil S."/>
            <person name="Pu L.-L."/>
            <person name="Saada N."/>
            <person name="Tang L."/>
            <person name="Weissenberger G."/>
            <person name="Zhu Y."/>
            <person name="Hemphill L."/>
            <person name="Shang Y."/>
            <person name="Youmans B."/>
            <person name="Ayvaz T."/>
            <person name="Ross M."/>
            <person name="Santibanez J."/>
            <person name="Aqrawi P."/>
            <person name="Gross S."/>
            <person name="Joshi V."/>
            <person name="Fowler G."/>
            <person name="Nazareth L."/>
            <person name="Reid J."/>
            <person name="Worley K."/>
            <person name="Petrosino J."/>
            <person name="Highlander S."/>
            <person name="Gibbs R."/>
        </authorList>
    </citation>
    <scope>NUCLEOTIDE SEQUENCE [LARGE SCALE GENOMIC DNA]</scope>
    <source>
        <strain evidence="2 3">ATCC 23330</strain>
    </source>
</reference>
<feature type="transmembrane region" description="Helical" evidence="1">
    <location>
        <begin position="25"/>
        <end position="47"/>
    </location>
</feature>
<comment type="caution">
    <text evidence="2">The sequence shown here is derived from an EMBL/GenBank/DDBJ whole genome shotgun (WGS) entry which is preliminary data.</text>
</comment>
<organism evidence="2 3">
    <name type="scientific">Kingella kingae ATCC 23330</name>
    <dbReference type="NCBI Taxonomy" id="887327"/>
    <lineage>
        <taxon>Bacteria</taxon>
        <taxon>Pseudomonadati</taxon>
        <taxon>Pseudomonadota</taxon>
        <taxon>Betaproteobacteria</taxon>
        <taxon>Neisseriales</taxon>
        <taxon>Neisseriaceae</taxon>
        <taxon>Kingella</taxon>
    </lineage>
</organism>
<gene>
    <name evidence="2" type="ORF">HMPREF0476_1018</name>
</gene>
<dbReference type="EMBL" id="AFHS01000036">
    <property type="protein sequence ID" value="EGK09354.1"/>
    <property type="molecule type" value="Genomic_DNA"/>
</dbReference>
<keyword evidence="1" id="KW-1133">Transmembrane helix</keyword>
<evidence type="ECO:0000313" key="2">
    <source>
        <dbReference type="EMBL" id="EGK09354.1"/>
    </source>
</evidence>
<keyword evidence="1" id="KW-0472">Membrane</keyword>
<sequence>MRAGDYSAIYRDFELYSNMKSQRYCVANALVCYLHMVSIVALSRFYFISL</sequence>
<protein>
    <submittedName>
        <fullName evidence="2">Uncharacterized protein</fullName>
    </submittedName>
</protein>
<keyword evidence="1" id="KW-0812">Transmembrane</keyword>
<evidence type="ECO:0000313" key="3">
    <source>
        <dbReference type="Proteomes" id="UP000004207"/>
    </source>
</evidence>
<keyword evidence="3" id="KW-1185">Reference proteome</keyword>
<dbReference type="AlphaFoldDB" id="F5S735"/>
<name>F5S735_KINKI</name>
<evidence type="ECO:0000256" key="1">
    <source>
        <dbReference type="SAM" id="Phobius"/>
    </source>
</evidence>
<dbReference type="Proteomes" id="UP000004207">
    <property type="component" value="Unassembled WGS sequence"/>
</dbReference>